<evidence type="ECO:0000313" key="10">
    <source>
        <dbReference type="Proteomes" id="UP001291623"/>
    </source>
</evidence>
<dbReference type="GO" id="GO:0007064">
    <property type="term" value="P:mitotic sister chromatid cohesion"/>
    <property type="evidence" value="ECO:0007669"/>
    <property type="project" value="InterPro"/>
</dbReference>
<evidence type="ECO:0000256" key="5">
    <source>
        <dbReference type="ARBA" id="ARBA00023204"/>
    </source>
</evidence>
<keyword evidence="7" id="KW-0131">Cell cycle</keyword>
<dbReference type="Proteomes" id="UP001291623">
    <property type="component" value="Unassembled WGS sequence"/>
</dbReference>
<dbReference type="GO" id="GO:0000785">
    <property type="term" value="C:chromatin"/>
    <property type="evidence" value="ECO:0007669"/>
    <property type="project" value="TreeGrafter"/>
</dbReference>
<dbReference type="EMBL" id="JAVYJV010000011">
    <property type="protein sequence ID" value="KAK4360111.1"/>
    <property type="molecule type" value="Genomic_DNA"/>
</dbReference>
<evidence type="ECO:0000256" key="3">
    <source>
        <dbReference type="ARBA" id="ARBA00022763"/>
    </source>
</evidence>
<name>A0AAE1S081_9SOLA</name>
<accession>A0AAE1S081</accession>
<feature type="compositionally biased region" description="Basic and acidic residues" evidence="8">
    <location>
        <begin position="1285"/>
        <end position="1309"/>
    </location>
</feature>
<feature type="region of interest" description="Disordered" evidence="8">
    <location>
        <begin position="1117"/>
        <end position="1136"/>
    </location>
</feature>
<dbReference type="PANTHER" id="PTHR12663">
    <property type="entry name" value="ANDROGEN INDUCED INHIBITOR OF PROLIFERATION AS3 / PDS5-RELATED"/>
    <property type="match status" value="1"/>
</dbReference>
<sequence>MASKLQVQLKELGSKLDNPPPPTTTKGSLIKLLKQGSAFLSELEQSPPKAMLEAMQPLQAAIVKPELLKHQDREVKLLVATCICEITRITAPEAPYNDDVLKDIFHLIVSTFSGLGDINSPSFGRRVVILETLARYRSCVVMLDLECDDLINEMFRTFLNVVRDEHQDSILTSMQTIMVVLTEESEDIREDLLHVILSVLGRHKKDVTIAGRGLAMKVIEQCSGKFEPSIKQFLVSSMSGDSRPTTFEIDYHEVIYDIYRCAPQILSGVVPYITGELLTDQLDVRLKAVHLVGDLFALSGSAISEAFQPIFVEFLKRLTDRIVEVRMSVLEHVKECLLSNPFRQETPQIISVLRDRLLDYDENVRKQVVAVLCDAACNALTSMKVDTIKLVAERIRDKSLLVKRYTLERLADIYKIYCSNSSGSSVKGNDYDWIPGKILRCFYDKDFRSDIVEHILCSSLFPNEFSVRDKVKNWVRVFSSFDKVEVRALEKLLEQKQRLQQEMRRYLSLRQMHQDGDATEIQKKVVFCFRIMSRCFIDPGMAEESFQILDQLKDANVWRILTALLDPNSNSIRASSSRDELLKILGEKHRLYDFLGTLSLKCSYILFNNEHVKEILQETNIQKSAGSTDLILSCTHLLVILARFSPLLLSGIEEDLIHLLEDDNEIIKEGVLHVLAKAGGAIREKLGDSSRSLDLMLERICLEGSRRQAKYAIHALASIMKDDGLKSLSVLYKRLVDMLDEKSHLPAVLQSLGCIAQTAMPVFETREKEIEQFIKKNILELSHISEGKAKESWEDRSEICSMKIFGIKTLVKSYLPVKDANLRLGVDDLLGILKNILSFGEISVQIKSSSVDKAHLRLAAAKAMLRLSKHWDHKIPVDVFYLTLGTSEASFPQVKKLFLNKVHQYLKDRYLDPKYTCAFLLDLRFQQPDFEETRQLSAQSEATTPVSYPEYILPYLVHALAHHSSFPNIDECEDVKVFEPTYRQLHIFLSMLVYGDEEGKYEGGISREKESILTINSILHSIKRSEDAVDSTKSKNSYAVSDLGLAITNRLVPNQDDLKELKASVSLPPSLYKQHEKDEEKDQSLVEVKTWLADESVMVHFESIKLETNGTLKSEITEDESMKDSEAEGNEVPLGKIMERLKARSKMRKEVNDDSSPAEVRTENDVDILKVVREIDSNNVGDDNKLDSSNGHESAVITKASNKRQKRKTGTDISVPKGGKRQRSSSSSVHKLSPRLKDFIEEEDDLQSMSEDKSSEENVFQPEESDLLTSSIRKKTSLPPKQKRKATDKNSGDSHEVGMDNREVKKTEGNTEAVNTHIQSNNKSGSHKKQKKKSVAGLAKYTSKGDTTPTVGLIGCRIKVWWPMDKKLVDCLGAILVEMFICALNASWFYEGVVKSFDTQKSKHVVLYEDGDVEVLRLEKECWELVGGVQKPVKGSNSKKVSRYEKAGFRFIWYLKMRNCIVECLNCVDGTSLVECCGYHTSGCIVLLPIEVDGSGERKNKALAASRQKKETDKMPPLSQVQGKRTPRKNLKYGQKGPSKSSLSRRSLLLGKTLASSKSKVDNLSSGNSESEQKESTHESLSEQELSDKDEISYSDGKPGTDADRSSGEEESEEEEENKEFDDESGTPQDSRGSDEEISSSHEKPQADVSTENSNDDAERSDSHGSIGDDADIHSTDRGDSEGSSAVKSDEELSDDELLVMPILIHYLLRLKILHD</sequence>
<feature type="compositionally biased region" description="Polar residues" evidence="8">
    <location>
        <begin position="1554"/>
        <end position="1570"/>
    </location>
</feature>
<evidence type="ECO:0000256" key="6">
    <source>
        <dbReference type="ARBA" id="ARBA00023242"/>
    </source>
</evidence>
<proteinExistence type="predicted"/>
<organism evidence="9 10">
    <name type="scientific">Anisodus tanguticus</name>
    <dbReference type="NCBI Taxonomy" id="243964"/>
    <lineage>
        <taxon>Eukaryota</taxon>
        <taxon>Viridiplantae</taxon>
        <taxon>Streptophyta</taxon>
        <taxon>Embryophyta</taxon>
        <taxon>Tracheophyta</taxon>
        <taxon>Spermatophyta</taxon>
        <taxon>Magnoliopsida</taxon>
        <taxon>eudicotyledons</taxon>
        <taxon>Gunneridae</taxon>
        <taxon>Pentapetalae</taxon>
        <taxon>asterids</taxon>
        <taxon>lamiids</taxon>
        <taxon>Solanales</taxon>
        <taxon>Solanaceae</taxon>
        <taxon>Solanoideae</taxon>
        <taxon>Hyoscyameae</taxon>
        <taxon>Anisodus</taxon>
    </lineage>
</organism>
<feature type="compositionally biased region" description="Basic residues" evidence="8">
    <location>
        <begin position="1325"/>
        <end position="1334"/>
    </location>
</feature>
<dbReference type="GO" id="GO:0035825">
    <property type="term" value="P:homologous recombination"/>
    <property type="evidence" value="ECO:0007669"/>
    <property type="project" value="UniProtKB-ARBA"/>
</dbReference>
<dbReference type="GO" id="GO:0051301">
    <property type="term" value="P:cell division"/>
    <property type="evidence" value="ECO:0007669"/>
    <property type="project" value="UniProtKB-KW"/>
</dbReference>
<feature type="region of interest" description="Disordered" evidence="8">
    <location>
        <begin position="1499"/>
        <end position="1698"/>
    </location>
</feature>
<evidence type="ECO:0000256" key="8">
    <source>
        <dbReference type="SAM" id="MobiDB-lite"/>
    </source>
</evidence>
<evidence type="ECO:0000256" key="7">
    <source>
        <dbReference type="ARBA" id="ARBA00023306"/>
    </source>
</evidence>
<keyword evidence="10" id="KW-1185">Reference proteome</keyword>
<dbReference type="Gene3D" id="1.25.10.10">
    <property type="entry name" value="Leucine-rich Repeat Variant"/>
    <property type="match status" value="1"/>
</dbReference>
<dbReference type="PANTHER" id="PTHR12663:SF0">
    <property type="entry name" value="PRECOCIOUS DISSOCIATION OF SISTERS 5, ISOFORM A"/>
    <property type="match status" value="1"/>
</dbReference>
<feature type="compositionally biased region" description="Basic and acidic residues" evidence="8">
    <location>
        <begin position="1671"/>
        <end position="1681"/>
    </location>
</feature>
<feature type="compositionally biased region" description="Basic and acidic residues" evidence="8">
    <location>
        <begin position="1632"/>
        <end position="1646"/>
    </location>
</feature>
<comment type="subcellular location">
    <subcellularLocation>
        <location evidence="1">Nucleus</location>
    </subcellularLocation>
</comment>
<dbReference type="InterPro" id="IPR011989">
    <property type="entry name" value="ARM-like"/>
</dbReference>
<dbReference type="SUPFAM" id="SSF48371">
    <property type="entry name" value="ARM repeat"/>
    <property type="match status" value="1"/>
</dbReference>
<keyword evidence="3" id="KW-0227">DNA damage</keyword>
<feature type="compositionally biased region" description="Basic and acidic residues" evidence="8">
    <location>
        <begin position="1599"/>
        <end position="1608"/>
    </location>
</feature>
<feature type="compositionally biased region" description="Basic and acidic residues" evidence="8">
    <location>
        <begin position="1143"/>
        <end position="1152"/>
    </location>
</feature>
<dbReference type="CDD" id="cd20404">
    <property type="entry name" value="Tudor_Agenet_AtEML-like"/>
    <property type="match status" value="1"/>
</dbReference>
<feature type="compositionally biased region" description="Basic and acidic residues" evidence="8">
    <location>
        <begin position="1571"/>
        <end position="1592"/>
    </location>
</feature>
<feature type="compositionally biased region" description="Acidic residues" evidence="8">
    <location>
        <begin position="1609"/>
        <end position="1625"/>
    </location>
</feature>
<dbReference type="GO" id="GO:0005634">
    <property type="term" value="C:nucleus"/>
    <property type="evidence" value="ECO:0007669"/>
    <property type="project" value="UniProtKB-SubCell"/>
</dbReference>
<keyword evidence="2" id="KW-0132">Cell division</keyword>
<protein>
    <submittedName>
        <fullName evidence="9">Uncharacterized protein</fullName>
    </submittedName>
</protein>
<feature type="compositionally biased region" description="Basic residues" evidence="8">
    <location>
        <begin position="1272"/>
        <end position="1284"/>
    </location>
</feature>
<evidence type="ECO:0000256" key="1">
    <source>
        <dbReference type="ARBA" id="ARBA00004123"/>
    </source>
</evidence>
<feature type="compositionally biased region" description="Low complexity" evidence="8">
    <location>
        <begin position="1541"/>
        <end position="1550"/>
    </location>
</feature>
<dbReference type="InterPro" id="IPR039776">
    <property type="entry name" value="Pds5"/>
</dbReference>
<feature type="region of interest" description="Disordered" evidence="8">
    <location>
        <begin position="1178"/>
        <end position="1338"/>
    </location>
</feature>
<keyword evidence="5" id="KW-0234">DNA repair</keyword>
<feature type="region of interest" description="Disordered" evidence="8">
    <location>
        <begin position="1143"/>
        <end position="1162"/>
    </location>
</feature>
<evidence type="ECO:0000313" key="9">
    <source>
        <dbReference type="EMBL" id="KAK4360111.1"/>
    </source>
</evidence>
<gene>
    <name evidence="9" type="ORF">RND71_022340</name>
</gene>
<keyword evidence="6" id="KW-0539">Nucleus</keyword>
<dbReference type="CDD" id="cd19953">
    <property type="entry name" value="PDS5"/>
    <property type="match status" value="1"/>
</dbReference>
<dbReference type="Pfam" id="PF20168">
    <property type="entry name" value="PDS5"/>
    <property type="match status" value="1"/>
</dbReference>
<reference evidence="9" key="1">
    <citation type="submission" date="2023-12" db="EMBL/GenBank/DDBJ databases">
        <title>Genome assembly of Anisodus tanguticus.</title>
        <authorList>
            <person name="Wang Y.-J."/>
        </authorList>
    </citation>
    <scope>NUCLEOTIDE SEQUENCE</scope>
    <source>
        <strain evidence="9">KB-2021</strain>
        <tissue evidence="9">Leaf</tissue>
    </source>
</reference>
<dbReference type="InterPro" id="IPR016024">
    <property type="entry name" value="ARM-type_fold"/>
</dbReference>
<evidence type="ECO:0000256" key="4">
    <source>
        <dbReference type="ARBA" id="ARBA00022776"/>
    </source>
</evidence>
<keyword evidence="4" id="KW-0498">Mitosis</keyword>
<evidence type="ECO:0000256" key="2">
    <source>
        <dbReference type="ARBA" id="ARBA00022618"/>
    </source>
</evidence>
<dbReference type="GO" id="GO:0006281">
    <property type="term" value="P:DNA repair"/>
    <property type="evidence" value="ECO:0007669"/>
    <property type="project" value="UniProtKB-KW"/>
</dbReference>
<comment type="caution">
    <text evidence="9">The sequence shown here is derived from an EMBL/GenBank/DDBJ whole genome shotgun (WGS) entry which is preliminary data.</text>
</comment>